<name>A0A9W6C0S9_9CHLO</name>
<dbReference type="AlphaFoldDB" id="A0A9W6C0S9"/>
<evidence type="ECO:0000256" key="1">
    <source>
        <dbReference type="SAM" id="MobiDB-lite"/>
    </source>
</evidence>
<proteinExistence type="predicted"/>
<dbReference type="Proteomes" id="UP001165080">
    <property type="component" value="Unassembled WGS sequence"/>
</dbReference>
<sequence>MAQLAANCLQILSHNTRHAATPCFSPVRPPPTRLRIATTEVQQQPECSTSYQPTCWSLNLKRGSRVQTCAKKRNPLPEPPQEDDMGPEELVLQSGPPGDLQRLLSRRSPPGHGGASGGGDAEGGDEEAEGTEEGGGPAIPRVHMDMDIYSRVYGDQDSTWRDLPMRLLPRSEEEERRLQAALQMEAYFARTWNHEEVDDLAFFEAERMRGKAHNIYANVHQVAAMMRVLENADFRMGDKQTYFSSWSRAEILFAQDFDQFNQAVKDNMDKLVRQPLEEELRDRLEAIGEATLLPPTEAEQAEPKFPSSEDVSRYCVDNFLEGVLPGVSLANPTERYADDIYGGEGELADELFNMKEAEEDSDVEDGQE</sequence>
<protein>
    <submittedName>
        <fullName evidence="2">Uncharacterized protein</fullName>
    </submittedName>
</protein>
<feature type="region of interest" description="Disordered" evidence="1">
    <location>
        <begin position="70"/>
        <end position="141"/>
    </location>
</feature>
<evidence type="ECO:0000313" key="3">
    <source>
        <dbReference type="Proteomes" id="UP001165080"/>
    </source>
</evidence>
<evidence type="ECO:0000313" key="2">
    <source>
        <dbReference type="EMBL" id="GLC61869.1"/>
    </source>
</evidence>
<organism evidence="2 3">
    <name type="scientific">Pleodorina starrii</name>
    <dbReference type="NCBI Taxonomy" id="330485"/>
    <lineage>
        <taxon>Eukaryota</taxon>
        <taxon>Viridiplantae</taxon>
        <taxon>Chlorophyta</taxon>
        <taxon>core chlorophytes</taxon>
        <taxon>Chlorophyceae</taxon>
        <taxon>CS clade</taxon>
        <taxon>Chlamydomonadales</taxon>
        <taxon>Volvocaceae</taxon>
        <taxon>Pleodorina</taxon>
    </lineage>
</organism>
<keyword evidence="3" id="KW-1185">Reference proteome</keyword>
<feature type="compositionally biased region" description="Acidic residues" evidence="1">
    <location>
        <begin position="122"/>
        <end position="132"/>
    </location>
</feature>
<comment type="caution">
    <text evidence="2">The sequence shown here is derived from an EMBL/GenBank/DDBJ whole genome shotgun (WGS) entry which is preliminary data.</text>
</comment>
<dbReference type="OrthoDB" id="533997at2759"/>
<accession>A0A9W6C0S9</accession>
<dbReference type="EMBL" id="BRXU01000054">
    <property type="protein sequence ID" value="GLC61869.1"/>
    <property type="molecule type" value="Genomic_DNA"/>
</dbReference>
<feature type="compositionally biased region" description="Gly residues" evidence="1">
    <location>
        <begin position="111"/>
        <end position="121"/>
    </location>
</feature>
<gene>
    <name evidence="2" type="primary">PLEST004717</name>
    <name evidence="2" type="ORF">PLESTB_001812600</name>
</gene>
<reference evidence="2 3" key="1">
    <citation type="journal article" date="2023" name="Commun. Biol.">
        <title>Reorganization of the ancestral sex-determining regions during the evolution of trioecy in Pleodorina starrii.</title>
        <authorList>
            <person name="Takahashi K."/>
            <person name="Suzuki S."/>
            <person name="Kawai-Toyooka H."/>
            <person name="Yamamoto K."/>
            <person name="Hamaji T."/>
            <person name="Ootsuki R."/>
            <person name="Yamaguchi H."/>
            <person name="Kawachi M."/>
            <person name="Higashiyama T."/>
            <person name="Nozaki H."/>
        </authorList>
    </citation>
    <scope>NUCLEOTIDE SEQUENCE [LARGE SCALE GENOMIC DNA]</scope>
    <source>
        <strain evidence="2 3">NIES-4479</strain>
    </source>
</reference>